<keyword evidence="1 4" id="KW-0808">Transferase</keyword>
<dbReference type="Pfam" id="PF00583">
    <property type="entry name" value="Acetyltransf_1"/>
    <property type="match status" value="1"/>
</dbReference>
<evidence type="ECO:0000313" key="5">
    <source>
        <dbReference type="Proteomes" id="UP000318336"/>
    </source>
</evidence>
<dbReference type="InterPro" id="IPR050832">
    <property type="entry name" value="Bact_Acetyltransf"/>
</dbReference>
<evidence type="ECO:0000313" key="4">
    <source>
        <dbReference type="EMBL" id="TQL34203.1"/>
    </source>
</evidence>
<keyword evidence="2" id="KW-0012">Acyltransferase</keyword>
<dbReference type="GO" id="GO:0016747">
    <property type="term" value="F:acyltransferase activity, transferring groups other than amino-acyl groups"/>
    <property type="evidence" value="ECO:0007669"/>
    <property type="project" value="InterPro"/>
</dbReference>
<dbReference type="PANTHER" id="PTHR43877">
    <property type="entry name" value="AMINOALKYLPHOSPHONATE N-ACETYLTRANSFERASE-RELATED-RELATED"/>
    <property type="match status" value="1"/>
</dbReference>
<proteinExistence type="predicted"/>
<dbReference type="EMBL" id="VFOK01000001">
    <property type="protein sequence ID" value="TQL34203.1"/>
    <property type="molecule type" value="Genomic_DNA"/>
</dbReference>
<sequence>MPDVQIVPVDALSEDPEQRRLLTGLVGAHTAASRAVFGDEHSGWTEAELRGKRAVPGYRFVDRVALDGGDVVGMTALAMPSQDNLSLAFLMLTVRPERRREGIGSMLLDDALASARAAGRTVVQADTEWVAGAQDESGQFFAAPRGFVDAQTTVRSAMPLPADAELLRAYAGGDGVEDAAAFTVETAWDLPPQEWLADLAVLEQRMSTDAPLGETSFEEEVWDVARVERNYRWAADAGRRSLTAVARDGSTGGLVAFTVLQVPGHEPTLAYQHDTLVLREARGNRLGLRVKAAAALELQQALPQVTRVRTWNADDNRHMLAVNTELGYRPEGYLRVWERRLH</sequence>
<evidence type="ECO:0000256" key="2">
    <source>
        <dbReference type="ARBA" id="ARBA00023315"/>
    </source>
</evidence>
<protein>
    <submittedName>
        <fullName evidence="4">Putative N-acetyltransferase YhbS</fullName>
    </submittedName>
</protein>
<dbReference type="AlphaFoldDB" id="A0A542XEF4"/>
<comment type="caution">
    <text evidence="4">The sequence shown here is derived from an EMBL/GenBank/DDBJ whole genome shotgun (WGS) entry which is preliminary data.</text>
</comment>
<reference evidence="4 5" key="1">
    <citation type="submission" date="2019-06" db="EMBL/GenBank/DDBJ databases">
        <title>Sequencing the genomes of 1000 actinobacteria strains.</title>
        <authorList>
            <person name="Klenk H.-P."/>
        </authorList>
    </citation>
    <scope>NUCLEOTIDE SEQUENCE [LARGE SCALE GENOMIC DNA]</scope>
    <source>
        <strain evidence="4 5">DSM 24617</strain>
    </source>
</reference>
<dbReference type="CDD" id="cd04301">
    <property type="entry name" value="NAT_SF"/>
    <property type="match status" value="1"/>
</dbReference>
<dbReference type="Gene3D" id="3.40.630.30">
    <property type="match status" value="1"/>
</dbReference>
<dbReference type="Proteomes" id="UP000318336">
    <property type="component" value="Unassembled WGS sequence"/>
</dbReference>
<feature type="domain" description="N-acetyltransferase" evidence="3">
    <location>
        <begin position="16"/>
        <end position="163"/>
    </location>
</feature>
<dbReference type="InterPro" id="IPR000182">
    <property type="entry name" value="GNAT_dom"/>
</dbReference>
<evidence type="ECO:0000259" key="3">
    <source>
        <dbReference type="PROSITE" id="PS51186"/>
    </source>
</evidence>
<accession>A0A542XEF4</accession>
<evidence type="ECO:0000256" key="1">
    <source>
        <dbReference type="ARBA" id="ARBA00022679"/>
    </source>
</evidence>
<organism evidence="4 5">
    <name type="scientific">Barrientosiimonas humi</name>
    <dbReference type="NCBI Taxonomy" id="999931"/>
    <lineage>
        <taxon>Bacteria</taxon>
        <taxon>Bacillati</taxon>
        <taxon>Actinomycetota</taxon>
        <taxon>Actinomycetes</taxon>
        <taxon>Micrococcales</taxon>
        <taxon>Dermacoccaceae</taxon>
        <taxon>Barrientosiimonas</taxon>
    </lineage>
</organism>
<dbReference type="RefSeq" id="WP_142006300.1">
    <property type="nucleotide sequence ID" value="NZ_CAJTBP010000001.1"/>
</dbReference>
<dbReference type="InterPro" id="IPR016181">
    <property type="entry name" value="Acyl_CoA_acyltransferase"/>
</dbReference>
<name>A0A542XEF4_9MICO</name>
<dbReference type="PROSITE" id="PS51186">
    <property type="entry name" value="GNAT"/>
    <property type="match status" value="1"/>
</dbReference>
<gene>
    <name evidence="4" type="ORF">FB554_2363</name>
</gene>
<keyword evidence="5" id="KW-1185">Reference proteome</keyword>
<dbReference type="OrthoDB" id="4119890at2"/>
<dbReference type="SUPFAM" id="SSF55729">
    <property type="entry name" value="Acyl-CoA N-acyltransferases (Nat)"/>
    <property type="match status" value="2"/>
</dbReference>